<evidence type="ECO:0000256" key="1">
    <source>
        <dbReference type="SAM" id="MobiDB-lite"/>
    </source>
</evidence>
<reference evidence="2" key="2">
    <citation type="submission" date="2025-09" db="UniProtKB">
        <authorList>
            <consortium name="Ensembl"/>
        </authorList>
    </citation>
    <scope>IDENTIFICATION</scope>
</reference>
<accession>A0A8C5C1I2</accession>
<reference evidence="2" key="1">
    <citation type="submission" date="2025-08" db="UniProtKB">
        <authorList>
            <consortium name="Ensembl"/>
        </authorList>
    </citation>
    <scope>IDENTIFICATION</scope>
</reference>
<sequence>SQRSSLCRGIRQPIKSLRRVLPATSCLLRCKMTRFPLLLCSLHELYKALERSWTGTGCGPHMIPQELPGETWSTSWDPWRETWSTSWAPWRETWSTSWGPWSTSWGPWSTSWGPWRDLEHFLGPLERFLGPLERFLGQGSSSAKLPRIPFGSAAAKASRTSQAFPSPNRFKQLYRGRMNSGLLDPVQDLPLHAVLQLSPPHHQVQNLEDGVLRVLLQGEESGSEPGQEEESGSEPGQGEESGSEPGQGLTNGTLIPPDTAVNMV</sequence>
<dbReference type="Ensembl" id="ENSGMOT00000025143.1">
    <property type="protein sequence ID" value="ENSGMOP00000053694.1"/>
    <property type="gene ID" value="ENSGMOG00000034924.1"/>
</dbReference>
<proteinExistence type="predicted"/>
<protein>
    <submittedName>
        <fullName evidence="2">Uncharacterized protein</fullName>
    </submittedName>
</protein>
<dbReference type="Proteomes" id="UP000694546">
    <property type="component" value="Unassembled WGS sequence"/>
</dbReference>
<feature type="compositionally biased region" description="Low complexity" evidence="1">
    <location>
        <begin position="233"/>
        <end position="248"/>
    </location>
</feature>
<name>A0A8C5C1I2_GADMO</name>
<evidence type="ECO:0000313" key="3">
    <source>
        <dbReference type="Proteomes" id="UP000694546"/>
    </source>
</evidence>
<keyword evidence="3" id="KW-1185">Reference proteome</keyword>
<evidence type="ECO:0000313" key="2">
    <source>
        <dbReference type="Ensembl" id="ENSGMOP00000053694.1"/>
    </source>
</evidence>
<organism evidence="2 3">
    <name type="scientific">Gadus morhua</name>
    <name type="common">Atlantic cod</name>
    <dbReference type="NCBI Taxonomy" id="8049"/>
    <lineage>
        <taxon>Eukaryota</taxon>
        <taxon>Metazoa</taxon>
        <taxon>Chordata</taxon>
        <taxon>Craniata</taxon>
        <taxon>Vertebrata</taxon>
        <taxon>Euteleostomi</taxon>
        <taxon>Actinopterygii</taxon>
        <taxon>Neopterygii</taxon>
        <taxon>Teleostei</taxon>
        <taxon>Neoteleostei</taxon>
        <taxon>Acanthomorphata</taxon>
        <taxon>Zeiogadaria</taxon>
        <taxon>Gadariae</taxon>
        <taxon>Gadiformes</taxon>
        <taxon>Gadoidei</taxon>
        <taxon>Gadidae</taxon>
        <taxon>Gadus</taxon>
    </lineage>
</organism>
<feature type="region of interest" description="Disordered" evidence="1">
    <location>
        <begin position="219"/>
        <end position="264"/>
    </location>
</feature>
<dbReference type="AlphaFoldDB" id="A0A8C5C1I2"/>